<evidence type="ECO:0000256" key="9">
    <source>
        <dbReference type="SAM" id="Phobius"/>
    </source>
</evidence>
<protein>
    <submittedName>
        <fullName evidence="11">Transporter, MotA/TolQ/ExbB proton channel family protein</fullName>
    </submittedName>
</protein>
<comment type="subcellular location">
    <subcellularLocation>
        <location evidence="1">Cell membrane</location>
        <topology evidence="1">Multi-pass membrane protein</topology>
    </subcellularLocation>
    <subcellularLocation>
        <location evidence="8">Membrane</location>
        <topology evidence="8">Multi-pass membrane protein</topology>
    </subcellularLocation>
</comment>
<evidence type="ECO:0000256" key="4">
    <source>
        <dbReference type="ARBA" id="ARBA00022692"/>
    </source>
</evidence>
<dbReference type="GO" id="GO:0017038">
    <property type="term" value="P:protein import"/>
    <property type="evidence" value="ECO:0007669"/>
    <property type="project" value="TreeGrafter"/>
</dbReference>
<dbReference type="Pfam" id="PF01618">
    <property type="entry name" value="MotA_ExbB"/>
    <property type="match status" value="1"/>
</dbReference>
<evidence type="ECO:0000256" key="1">
    <source>
        <dbReference type="ARBA" id="ARBA00004651"/>
    </source>
</evidence>
<keyword evidence="6 9" id="KW-1133">Transmembrane helix</keyword>
<evidence type="ECO:0000259" key="10">
    <source>
        <dbReference type="Pfam" id="PF01618"/>
    </source>
</evidence>
<evidence type="ECO:0000256" key="3">
    <source>
        <dbReference type="ARBA" id="ARBA00022475"/>
    </source>
</evidence>
<evidence type="ECO:0000256" key="2">
    <source>
        <dbReference type="ARBA" id="ARBA00022448"/>
    </source>
</evidence>
<dbReference type="Proteomes" id="UP000003195">
    <property type="component" value="Unassembled WGS sequence"/>
</dbReference>
<proteinExistence type="inferred from homology"/>
<dbReference type="GO" id="GO:0005886">
    <property type="term" value="C:plasma membrane"/>
    <property type="evidence" value="ECO:0007669"/>
    <property type="project" value="UniProtKB-SubCell"/>
</dbReference>
<reference evidence="11 12" key="1">
    <citation type="submission" date="2010-08" db="EMBL/GenBank/DDBJ databases">
        <authorList>
            <person name="Weinstock G."/>
            <person name="Sodergren E."/>
            <person name="Clifton S."/>
            <person name="Fulton L."/>
            <person name="Fulton B."/>
            <person name="Courtney L."/>
            <person name="Fronick C."/>
            <person name="Harrison M."/>
            <person name="Strong C."/>
            <person name="Farmer C."/>
            <person name="Delahaunty K."/>
            <person name="Markovic C."/>
            <person name="Hall O."/>
            <person name="Minx P."/>
            <person name="Tomlinson C."/>
            <person name="Mitreva M."/>
            <person name="Hou S."/>
            <person name="Chen J."/>
            <person name="Wollam A."/>
            <person name="Pepin K.H."/>
            <person name="Johnson M."/>
            <person name="Bhonagiri V."/>
            <person name="Zhang X."/>
            <person name="Suruliraj S."/>
            <person name="Warren W."/>
            <person name="Chinwalla A."/>
            <person name="Mardis E.R."/>
            <person name="Wilson R.K."/>
        </authorList>
    </citation>
    <scope>NUCLEOTIDE SEQUENCE [LARGE SCALE GENOMIC DNA]</scope>
    <source>
        <strain evidence="11 12">F0359</strain>
    </source>
</reference>
<keyword evidence="3" id="KW-1003">Cell membrane</keyword>
<gene>
    <name evidence="11" type="ORF">HMPREF9429_00300</name>
</gene>
<dbReference type="RefSeq" id="WP_006941100.1">
    <property type="nucleotide sequence ID" value="NZ_GL538184.1"/>
</dbReference>
<dbReference type="HOGENOM" id="CLU_053325_4_4_9"/>
<name>E2ZA41_9FIRM</name>
<dbReference type="eggNOG" id="COG0811">
    <property type="taxonomic scope" value="Bacteria"/>
</dbReference>
<evidence type="ECO:0000256" key="7">
    <source>
        <dbReference type="ARBA" id="ARBA00023136"/>
    </source>
</evidence>
<feature type="transmembrane region" description="Helical" evidence="9">
    <location>
        <begin position="158"/>
        <end position="178"/>
    </location>
</feature>
<dbReference type="PANTHER" id="PTHR30625:SF15">
    <property type="entry name" value="BIOPOLYMER TRANSPORT PROTEIN EXBB"/>
    <property type="match status" value="1"/>
</dbReference>
<evidence type="ECO:0000256" key="5">
    <source>
        <dbReference type="ARBA" id="ARBA00022927"/>
    </source>
</evidence>
<evidence type="ECO:0000256" key="8">
    <source>
        <dbReference type="RuleBase" id="RU004057"/>
    </source>
</evidence>
<dbReference type="STRING" id="706434.HMPREF9429_00300"/>
<dbReference type="PANTHER" id="PTHR30625">
    <property type="entry name" value="PROTEIN TOLQ"/>
    <property type="match status" value="1"/>
</dbReference>
<dbReference type="InterPro" id="IPR050790">
    <property type="entry name" value="ExbB/TolQ_transport"/>
</dbReference>
<sequence>MDKIYAAIQLLESGGPVMIPLFILSVITIAIAIERGIYYKRNRKKSQSFFSHIEGAAKSGDWKVAEEVCEHSQTAISRIIAAGLQDASTEESMKSAFSEQMALESAAFQRYLDYLSAIVTVAPLLGLLGTVTGMITTFSVLDGGMGASAITGGVGEALVATATGLCVAIIAFAVYTFFTHQLDTIVSDTERLCITVVMGKKKSWGRN</sequence>
<keyword evidence="5 8" id="KW-0653">Protein transport</keyword>
<keyword evidence="12" id="KW-1185">Reference proteome</keyword>
<comment type="similarity">
    <text evidence="8">Belongs to the exbB/tolQ family.</text>
</comment>
<evidence type="ECO:0000313" key="11">
    <source>
        <dbReference type="EMBL" id="EFQ04803.1"/>
    </source>
</evidence>
<keyword evidence="2 8" id="KW-0813">Transport</keyword>
<feature type="domain" description="MotA/TolQ/ExbB proton channel" evidence="10">
    <location>
        <begin position="73"/>
        <end position="190"/>
    </location>
</feature>
<feature type="transmembrane region" description="Helical" evidence="9">
    <location>
        <begin position="111"/>
        <end position="138"/>
    </location>
</feature>
<keyword evidence="4 9" id="KW-0812">Transmembrane</keyword>
<dbReference type="InterPro" id="IPR002898">
    <property type="entry name" value="MotA_ExbB_proton_chnl"/>
</dbReference>
<dbReference type="OrthoDB" id="4045at2"/>
<accession>E2ZA41</accession>
<keyword evidence="7 9" id="KW-0472">Membrane</keyword>
<comment type="caution">
    <text evidence="11">The sequence shown here is derived from an EMBL/GenBank/DDBJ whole genome shotgun (WGS) entry which is preliminary data.</text>
</comment>
<dbReference type="EMBL" id="AECS01000010">
    <property type="protein sequence ID" value="EFQ04803.1"/>
    <property type="molecule type" value="Genomic_DNA"/>
</dbReference>
<dbReference type="AlphaFoldDB" id="E2ZA41"/>
<feature type="transmembrane region" description="Helical" evidence="9">
    <location>
        <begin position="17"/>
        <end position="38"/>
    </location>
</feature>
<evidence type="ECO:0000256" key="6">
    <source>
        <dbReference type="ARBA" id="ARBA00022989"/>
    </source>
</evidence>
<organism evidence="11 12">
    <name type="scientific">Megasphaera micronuciformis F0359</name>
    <dbReference type="NCBI Taxonomy" id="706434"/>
    <lineage>
        <taxon>Bacteria</taxon>
        <taxon>Bacillati</taxon>
        <taxon>Bacillota</taxon>
        <taxon>Negativicutes</taxon>
        <taxon>Veillonellales</taxon>
        <taxon>Veillonellaceae</taxon>
        <taxon>Megasphaera</taxon>
    </lineage>
</organism>
<evidence type="ECO:0000313" key="12">
    <source>
        <dbReference type="Proteomes" id="UP000003195"/>
    </source>
</evidence>